<reference evidence="4" key="1">
    <citation type="submission" date="2018-03" db="EMBL/GenBank/DDBJ databases">
        <authorList>
            <person name="Guldener U."/>
        </authorList>
    </citation>
    <scope>NUCLEOTIDE SEQUENCE [LARGE SCALE GENOMIC DNA]</scope>
    <source>
        <strain evidence="4">ATCC34888</strain>
    </source>
</reference>
<dbReference type="EMBL" id="OOIQ01000026">
    <property type="protein sequence ID" value="SPO49313.1"/>
    <property type="molecule type" value="Genomic_DNA"/>
</dbReference>
<dbReference type="AlphaFoldDB" id="A0A5C3FZU3"/>
<evidence type="ECO:0000313" key="3">
    <source>
        <dbReference type="EMBL" id="SPO49313.1"/>
    </source>
</evidence>
<evidence type="ECO:0000313" key="2">
    <source>
        <dbReference type="EMBL" id="SPO49300.1"/>
    </source>
</evidence>
<feature type="chain" id="PRO_5036138675" description="Secreted protein" evidence="1">
    <location>
        <begin position="18"/>
        <end position="100"/>
    </location>
</feature>
<accession>A0A5C3FZU3</accession>
<proteinExistence type="predicted"/>
<evidence type="ECO:0008006" key="6">
    <source>
        <dbReference type="Google" id="ProtNLM"/>
    </source>
</evidence>
<gene>
    <name evidence="2" type="ORF">PSANT_06991</name>
    <name evidence="3" type="ORF">PSANT_07005</name>
    <name evidence="4" type="ORF">PSANT_07088</name>
</gene>
<protein>
    <recommendedName>
        <fullName evidence="6">Secreted protein</fullName>
    </recommendedName>
</protein>
<dbReference type="EMBL" id="OOIQ01000026">
    <property type="protein sequence ID" value="SPO49300.1"/>
    <property type="molecule type" value="Genomic_DNA"/>
</dbReference>
<dbReference type="EMBL" id="OOIQ01000037">
    <property type="protein sequence ID" value="SPO49395.1"/>
    <property type="molecule type" value="Genomic_DNA"/>
</dbReference>
<keyword evidence="1" id="KW-0732">Signal</keyword>
<evidence type="ECO:0000313" key="5">
    <source>
        <dbReference type="Proteomes" id="UP000325008"/>
    </source>
</evidence>
<evidence type="ECO:0000256" key="1">
    <source>
        <dbReference type="SAM" id="SignalP"/>
    </source>
</evidence>
<feature type="signal peptide" evidence="1">
    <location>
        <begin position="1"/>
        <end position="17"/>
    </location>
</feature>
<evidence type="ECO:0000313" key="4">
    <source>
        <dbReference type="EMBL" id="SPO49395.1"/>
    </source>
</evidence>
<keyword evidence="5" id="KW-1185">Reference proteome</keyword>
<dbReference type="Proteomes" id="UP000325008">
    <property type="component" value="Unassembled WGS sequence"/>
</dbReference>
<name>A0A5C3FZU3_PSEA2</name>
<sequence>MSAKLTSCIVFLTPTLGLLSTRKLQQPATYSGSLSKLGPPRSDLASHLDALRSLSHGHARSSTCCAGNTDGVHPDDLDLVFAKKEVHTALVPLCTGFEPS</sequence>
<organism evidence="4 5">
    <name type="scientific">Pseudozyma antarctica</name>
    <name type="common">Yeast</name>
    <name type="synonym">Candida antarctica</name>
    <dbReference type="NCBI Taxonomy" id="84753"/>
    <lineage>
        <taxon>Eukaryota</taxon>
        <taxon>Fungi</taxon>
        <taxon>Dikarya</taxon>
        <taxon>Basidiomycota</taxon>
        <taxon>Ustilaginomycotina</taxon>
        <taxon>Ustilaginomycetes</taxon>
        <taxon>Ustilaginales</taxon>
        <taxon>Ustilaginaceae</taxon>
        <taxon>Moesziomyces</taxon>
    </lineage>
</organism>